<dbReference type="PROSITE" id="PS00687">
    <property type="entry name" value="ALDEHYDE_DEHYDR_GLU"/>
    <property type="match status" value="1"/>
</dbReference>
<dbReference type="PIRSF" id="PIRSF036492">
    <property type="entry name" value="ALDH"/>
    <property type="match status" value="1"/>
</dbReference>
<dbReference type="FunFam" id="3.40.309.10:FF:000003">
    <property type="entry name" value="Aldehyde dehydrogenase"/>
    <property type="match status" value="1"/>
</dbReference>
<keyword evidence="10" id="KW-1185">Reference proteome</keyword>
<organism evidence="9 10">
    <name type="scientific">Hymenobacter gelipurpurascens</name>
    <dbReference type="NCBI Taxonomy" id="89968"/>
    <lineage>
        <taxon>Bacteria</taxon>
        <taxon>Pseudomonadati</taxon>
        <taxon>Bacteroidota</taxon>
        <taxon>Cytophagia</taxon>
        <taxon>Cytophagales</taxon>
        <taxon>Hymenobacteraceae</taxon>
        <taxon>Hymenobacter</taxon>
    </lineage>
</organism>
<evidence type="ECO:0000313" key="9">
    <source>
        <dbReference type="EMBL" id="SNC76131.1"/>
    </source>
</evidence>
<accession>A0A212UDF3</accession>
<dbReference type="Gene3D" id="3.40.309.10">
    <property type="entry name" value="Aldehyde Dehydrogenase, Chain A, domain 2"/>
    <property type="match status" value="1"/>
</dbReference>
<evidence type="ECO:0000256" key="1">
    <source>
        <dbReference type="ARBA" id="ARBA00009986"/>
    </source>
</evidence>
<protein>
    <recommendedName>
        <fullName evidence="4">Aldehyde dehydrogenase</fullName>
    </recommendedName>
</protein>
<dbReference type="RefSeq" id="WP_088844514.1">
    <property type="nucleotide sequence ID" value="NZ_FYEW01000002.1"/>
</dbReference>
<evidence type="ECO:0000256" key="6">
    <source>
        <dbReference type="PROSITE-ProRule" id="PRU10007"/>
    </source>
</evidence>
<dbReference type="AlphaFoldDB" id="A0A212UDF3"/>
<sequence length="481" mass="53088">MEPTLAPPPVTVDAATIQRLFQQQRVRAEVLRREDHAPRAARLRKLSHWIEENRAAIQQALYADFRKPLPETDVTEIWPSQVEIKHTLGHLRQWMKPHKVGTPMALMGARGWVQYEPKGVCLIIAPWNYPFYLAIDPLVSALAAGNACIIKPSEMTPTVAALLARMCRELFDPAEVTVVEGDKDVATELLKLPFNHIFFTGSPQVGKVVMRAAAEHLTSVTLELGGKSPVIVDETANLRDAAEKIAWGKGINAGQTCVAPDYLLVQESVKEPFIREMKAAVARFYDPEGQGVAASESYARIVNQHHFQRVASLLEDAQAQGANIVSGGMVDAGQRFIEPTLLLDAPADSRIMQEEIFGPLLPIQTFSTLMEAADVVNFRLQPLALYVFSQNAENQRYLLRNIPAGGACVNETILHLAHPDLPFGGFGNSGLGKAHGHAGFIGFSNEKSVLQQRVGRTGIKTMYPPYTPKVRKLIGWLLKYL</sequence>
<feature type="active site" evidence="5">
    <location>
        <position position="257"/>
    </location>
</feature>
<dbReference type="InterPro" id="IPR012394">
    <property type="entry name" value="Aldehyde_DH_NAD(P)"/>
</dbReference>
<dbReference type="InterPro" id="IPR016161">
    <property type="entry name" value="Ald_DH/histidinol_DH"/>
</dbReference>
<dbReference type="InterPro" id="IPR015590">
    <property type="entry name" value="Aldehyde_DH_dom"/>
</dbReference>
<keyword evidence="3" id="KW-0520">NAD</keyword>
<dbReference type="GO" id="GO:0005737">
    <property type="term" value="C:cytoplasm"/>
    <property type="evidence" value="ECO:0007669"/>
    <property type="project" value="TreeGrafter"/>
</dbReference>
<dbReference type="InterPro" id="IPR016163">
    <property type="entry name" value="Ald_DH_C"/>
</dbReference>
<evidence type="ECO:0000256" key="7">
    <source>
        <dbReference type="RuleBase" id="RU003345"/>
    </source>
</evidence>
<evidence type="ECO:0000259" key="8">
    <source>
        <dbReference type="Pfam" id="PF00171"/>
    </source>
</evidence>
<feature type="domain" description="Aldehyde dehydrogenase" evidence="8">
    <location>
        <begin position="13"/>
        <end position="449"/>
    </location>
</feature>
<comment type="similarity">
    <text evidence="1 4 7">Belongs to the aldehyde dehydrogenase family.</text>
</comment>
<dbReference type="OrthoDB" id="973869at2"/>
<evidence type="ECO:0000256" key="5">
    <source>
        <dbReference type="PIRSR" id="PIRSR036492-1"/>
    </source>
</evidence>
<dbReference type="FunFam" id="3.40.605.10:FF:000004">
    <property type="entry name" value="Aldehyde dehydrogenase"/>
    <property type="match status" value="1"/>
</dbReference>
<gene>
    <name evidence="9" type="ORF">SAMN06265337_3230</name>
</gene>
<evidence type="ECO:0000313" key="10">
    <source>
        <dbReference type="Proteomes" id="UP000198131"/>
    </source>
</evidence>
<dbReference type="Proteomes" id="UP000198131">
    <property type="component" value="Unassembled WGS sequence"/>
</dbReference>
<evidence type="ECO:0000256" key="3">
    <source>
        <dbReference type="ARBA" id="ARBA00023027"/>
    </source>
</evidence>
<dbReference type="GO" id="GO:0006081">
    <property type="term" value="P:aldehyde metabolic process"/>
    <property type="evidence" value="ECO:0007669"/>
    <property type="project" value="InterPro"/>
</dbReference>
<dbReference type="InterPro" id="IPR029510">
    <property type="entry name" value="Ald_DH_CS_GLU"/>
</dbReference>
<dbReference type="InterPro" id="IPR016162">
    <property type="entry name" value="Ald_DH_N"/>
</dbReference>
<dbReference type="Gene3D" id="3.40.605.10">
    <property type="entry name" value="Aldehyde Dehydrogenase, Chain A, domain 1"/>
    <property type="match status" value="1"/>
</dbReference>
<dbReference type="PANTHER" id="PTHR43570:SF20">
    <property type="entry name" value="ALDEHYDE DEHYDROGENASE ALDX-RELATED"/>
    <property type="match status" value="1"/>
</dbReference>
<evidence type="ECO:0000256" key="2">
    <source>
        <dbReference type="ARBA" id="ARBA00023002"/>
    </source>
</evidence>
<dbReference type="GO" id="GO:0004029">
    <property type="term" value="F:aldehyde dehydrogenase (NAD+) activity"/>
    <property type="evidence" value="ECO:0007669"/>
    <property type="project" value="TreeGrafter"/>
</dbReference>
<feature type="active site" evidence="5 6">
    <location>
        <position position="223"/>
    </location>
</feature>
<reference evidence="10" key="1">
    <citation type="submission" date="2017-06" db="EMBL/GenBank/DDBJ databases">
        <authorList>
            <person name="Varghese N."/>
            <person name="Submissions S."/>
        </authorList>
    </citation>
    <scope>NUCLEOTIDE SEQUENCE [LARGE SCALE GENOMIC DNA]</scope>
    <source>
        <strain evidence="10">DSM 11116</strain>
    </source>
</reference>
<dbReference type="EMBL" id="FYEW01000002">
    <property type="protein sequence ID" value="SNC76131.1"/>
    <property type="molecule type" value="Genomic_DNA"/>
</dbReference>
<keyword evidence="2 4" id="KW-0560">Oxidoreductase</keyword>
<evidence type="ECO:0000256" key="4">
    <source>
        <dbReference type="PIRNR" id="PIRNR036492"/>
    </source>
</evidence>
<dbReference type="PANTHER" id="PTHR43570">
    <property type="entry name" value="ALDEHYDE DEHYDROGENASE"/>
    <property type="match status" value="1"/>
</dbReference>
<proteinExistence type="inferred from homology"/>
<dbReference type="CDD" id="cd07134">
    <property type="entry name" value="ALDH_AlkH-like"/>
    <property type="match status" value="1"/>
</dbReference>
<name>A0A212UDF3_9BACT</name>
<dbReference type="SUPFAM" id="SSF53720">
    <property type="entry name" value="ALDH-like"/>
    <property type="match status" value="1"/>
</dbReference>
<dbReference type="Pfam" id="PF00171">
    <property type="entry name" value="Aldedh"/>
    <property type="match status" value="1"/>
</dbReference>